<dbReference type="AlphaFoldDB" id="A0A0F9UYW5"/>
<dbReference type="EMBL" id="LAZR01000502">
    <property type="protein sequence ID" value="KKN66411.1"/>
    <property type="molecule type" value="Genomic_DNA"/>
</dbReference>
<proteinExistence type="predicted"/>
<gene>
    <name evidence="1" type="ORF">LCGC14_0472330</name>
</gene>
<organism evidence="1">
    <name type="scientific">marine sediment metagenome</name>
    <dbReference type="NCBI Taxonomy" id="412755"/>
    <lineage>
        <taxon>unclassified sequences</taxon>
        <taxon>metagenomes</taxon>
        <taxon>ecological metagenomes</taxon>
    </lineage>
</organism>
<accession>A0A0F9UYW5</accession>
<dbReference type="Pfam" id="PF05069">
    <property type="entry name" value="Phage_tail_S"/>
    <property type="match status" value="1"/>
</dbReference>
<sequence>MGEFIGAEIKGGKALEVFFRRLGDQLTSEQVLDTVGALLLDRHRKRFLDEVNPDGVPWEPSIAGFFRRGEGDTGTLFDTGSLFNSIDLFRKSSNVRSIGVNPSTRNRETGEPVENYALIHQLGLEGQPKREFLGFGADDGSAVEAVMLSLFKRAARAARTR</sequence>
<evidence type="ECO:0000313" key="1">
    <source>
        <dbReference type="EMBL" id="KKN66411.1"/>
    </source>
</evidence>
<name>A0A0F9UYW5_9ZZZZ</name>
<reference evidence="1" key="1">
    <citation type="journal article" date="2015" name="Nature">
        <title>Complex archaea that bridge the gap between prokaryotes and eukaryotes.</title>
        <authorList>
            <person name="Spang A."/>
            <person name="Saw J.H."/>
            <person name="Jorgensen S.L."/>
            <person name="Zaremba-Niedzwiedzka K."/>
            <person name="Martijn J."/>
            <person name="Lind A.E."/>
            <person name="van Eijk R."/>
            <person name="Schleper C."/>
            <person name="Guy L."/>
            <person name="Ettema T.J."/>
        </authorList>
    </citation>
    <scope>NUCLEOTIDE SEQUENCE</scope>
</reference>
<protein>
    <recommendedName>
        <fullName evidence="2">Phage virion morphogenesis protein</fullName>
    </recommendedName>
</protein>
<evidence type="ECO:0008006" key="2">
    <source>
        <dbReference type="Google" id="ProtNLM"/>
    </source>
</evidence>
<dbReference type="InterPro" id="IPR006522">
    <property type="entry name" value="Phage_virion_morphogenesis"/>
</dbReference>
<comment type="caution">
    <text evidence="1">The sequence shown here is derived from an EMBL/GenBank/DDBJ whole genome shotgun (WGS) entry which is preliminary data.</text>
</comment>